<sequence length="396" mass="44408">MYSTYTAMDDTNPILTERVTYLALRDVFKGTFAEIKQRKVIQNTIHRHKKVKSVAELLEKYDQNAIYETTQLLLADGVFASPRKAKARFPDLFESSLDFPAKTSDLKLEAVRDEANTSDGTAHRDDGYLSADDLGYDAITERPSSPTSSPASSRFTKPHLPVSFPFASQHKLLVHLQQLLETACYEHAVRTMPQTLQRRGWDCAEAAELNRWVELISQNPSRLYTKRAKKSLAETFEAISDIRHTAVHRLPVRAGAVADFFRQAEGFVSILGKTTTADSITHMRREVEGTVEKLERDIRRVRARANMTLQKIEVRREELRRLEKETIADMQRADLECQIVAAKSIEVTLTLPEPGVAAAPSAEGGTVGDIGDGPDPADNEELDGYESIEVVEYNVD</sequence>
<dbReference type="EMBL" id="JAPCWZ010000004">
    <property type="protein sequence ID" value="KAK8869072.1"/>
    <property type="molecule type" value="Genomic_DNA"/>
</dbReference>
<reference evidence="3 4" key="1">
    <citation type="journal article" date="2024" name="IMA Fungus">
        <title>Apiospora arundinis, a panoply of carbohydrate-active enzymes and secondary metabolites.</title>
        <authorList>
            <person name="Sorensen T."/>
            <person name="Petersen C."/>
            <person name="Muurmann A.T."/>
            <person name="Christiansen J.V."/>
            <person name="Brundto M.L."/>
            <person name="Overgaard C.K."/>
            <person name="Boysen A.T."/>
            <person name="Wollenberg R.D."/>
            <person name="Larsen T.O."/>
            <person name="Sorensen J.L."/>
            <person name="Nielsen K.L."/>
            <person name="Sondergaard T.E."/>
        </authorList>
    </citation>
    <scope>NUCLEOTIDE SEQUENCE [LARGE SCALE GENOMIC DNA]</scope>
    <source>
        <strain evidence="3 4">AAU 773</strain>
    </source>
</reference>
<gene>
    <name evidence="3" type="ORF">PGQ11_007650</name>
</gene>
<organism evidence="3 4">
    <name type="scientific">Apiospora arundinis</name>
    <dbReference type="NCBI Taxonomy" id="335852"/>
    <lineage>
        <taxon>Eukaryota</taxon>
        <taxon>Fungi</taxon>
        <taxon>Dikarya</taxon>
        <taxon>Ascomycota</taxon>
        <taxon>Pezizomycotina</taxon>
        <taxon>Sordariomycetes</taxon>
        <taxon>Xylariomycetidae</taxon>
        <taxon>Amphisphaeriales</taxon>
        <taxon>Apiosporaceae</taxon>
        <taxon>Apiospora</taxon>
    </lineage>
</organism>
<protein>
    <recommendedName>
        <fullName evidence="5">Ubiquinol-cytochrome-c reductase cytochrome c1</fullName>
    </recommendedName>
</protein>
<evidence type="ECO:0008006" key="5">
    <source>
        <dbReference type="Google" id="ProtNLM"/>
    </source>
</evidence>
<keyword evidence="4" id="KW-1185">Reference proteome</keyword>
<evidence type="ECO:0000256" key="1">
    <source>
        <dbReference type="SAM" id="Coils"/>
    </source>
</evidence>
<proteinExistence type="predicted"/>
<comment type="caution">
    <text evidence="3">The sequence shown here is derived from an EMBL/GenBank/DDBJ whole genome shotgun (WGS) entry which is preliminary data.</text>
</comment>
<evidence type="ECO:0000313" key="4">
    <source>
        <dbReference type="Proteomes" id="UP001390339"/>
    </source>
</evidence>
<feature type="region of interest" description="Disordered" evidence="2">
    <location>
        <begin position="356"/>
        <end position="386"/>
    </location>
</feature>
<dbReference type="Proteomes" id="UP001390339">
    <property type="component" value="Unassembled WGS sequence"/>
</dbReference>
<feature type="coiled-coil region" evidence="1">
    <location>
        <begin position="284"/>
        <end position="325"/>
    </location>
</feature>
<accession>A0ABR2IW56</accession>
<evidence type="ECO:0000256" key="2">
    <source>
        <dbReference type="SAM" id="MobiDB-lite"/>
    </source>
</evidence>
<keyword evidence="1" id="KW-0175">Coiled coil</keyword>
<feature type="compositionally biased region" description="Acidic residues" evidence="2">
    <location>
        <begin position="375"/>
        <end position="386"/>
    </location>
</feature>
<evidence type="ECO:0000313" key="3">
    <source>
        <dbReference type="EMBL" id="KAK8869072.1"/>
    </source>
</evidence>
<name>A0ABR2IW56_9PEZI</name>